<keyword evidence="3" id="KW-1185">Reference proteome</keyword>
<evidence type="ECO:0000256" key="1">
    <source>
        <dbReference type="SAM" id="MobiDB-lite"/>
    </source>
</evidence>
<dbReference type="AlphaFoldDB" id="A0A7J6M219"/>
<dbReference type="EMBL" id="JAAPAO010000259">
    <property type="protein sequence ID" value="KAF4665486.1"/>
    <property type="molecule type" value="Genomic_DNA"/>
</dbReference>
<accession>A0A7J6M219</accession>
<comment type="caution">
    <text evidence="2">The sequence shown here is derived from an EMBL/GenBank/DDBJ whole genome shotgun (WGS) entry which is preliminary data.</text>
</comment>
<feature type="region of interest" description="Disordered" evidence="1">
    <location>
        <begin position="79"/>
        <end position="104"/>
    </location>
</feature>
<feature type="compositionally biased region" description="Basic and acidic residues" evidence="1">
    <location>
        <begin position="86"/>
        <end position="104"/>
    </location>
</feature>
<dbReference type="Pfam" id="PF04979">
    <property type="entry name" value="IPP-2"/>
    <property type="match status" value="1"/>
</dbReference>
<sequence>MDDIPNATERPRRDSKVKFDEHVLAEHDKLRGTRMTINEPDTPFIKEVLHDSEEEDTPAHCEEFGDALADKLTKLNVNEDGTAARGDNENDGEKSRKAFEQKRKNHYNEFKAMKALGDGSVEVEEDDE</sequence>
<dbReference type="PANTHER" id="PTHR12398:SF20">
    <property type="entry name" value="PROTEIN PHOSPHATASE 1 REGULATORY INHIBITOR SUBUNIT 2"/>
    <property type="match status" value="1"/>
</dbReference>
<gene>
    <name evidence="2" type="ORF">FOL47_004551</name>
</gene>
<organism evidence="2 3">
    <name type="scientific">Perkinsus chesapeaki</name>
    <name type="common">Clam parasite</name>
    <name type="synonym">Perkinsus andrewsi</name>
    <dbReference type="NCBI Taxonomy" id="330153"/>
    <lineage>
        <taxon>Eukaryota</taxon>
        <taxon>Sar</taxon>
        <taxon>Alveolata</taxon>
        <taxon>Perkinsozoa</taxon>
        <taxon>Perkinsea</taxon>
        <taxon>Perkinsida</taxon>
        <taxon>Perkinsidae</taxon>
        <taxon>Perkinsus</taxon>
    </lineage>
</organism>
<dbReference type="PANTHER" id="PTHR12398">
    <property type="entry name" value="PROTEIN PHOSPHATASE INHIBITOR"/>
    <property type="match status" value="1"/>
</dbReference>
<dbReference type="GO" id="GO:0009966">
    <property type="term" value="P:regulation of signal transduction"/>
    <property type="evidence" value="ECO:0007669"/>
    <property type="project" value="InterPro"/>
</dbReference>
<dbReference type="GO" id="GO:0004864">
    <property type="term" value="F:protein phosphatase inhibitor activity"/>
    <property type="evidence" value="ECO:0007669"/>
    <property type="project" value="InterPro"/>
</dbReference>
<dbReference type="OrthoDB" id="551302at2759"/>
<reference evidence="2 3" key="1">
    <citation type="submission" date="2020-04" db="EMBL/GenBank/DDBJ databases">
        <title>Perkinsus chesapeaki whole genome sequence.</title>
        <authorList>
            <person name="Bogema D.R."/>
        </authorList>
    </citation>
    <scope>NUCLEOTIDE SEQUENCE [LARGE SCALE GENOMIC DNA]</scope>
    <source>
        <strain evidence="2">ATCC PRA-425</strain>
    </source>
</reference>
<dbReference type="Proteomes" id="UP000591131">
    <property type="component" value="Unassembled WGS sequence"/>
</dbReference>
<evidence type="ECO:0000313" key="2">
    <source>
        <dbReference type="EMBL" id="KAF4665486.1"/>
    </source>
</evidence>
<dbReference type="InterPro" id="IPR007062">
    <property type="entry name" value="PPI-2"/>
</dbReference>
<protein>
    <recommendedName>
        <fullName evidence="4">Protein phosphatase inhibitor 2</fullName>
    </recommendedName>
</protein>
<name>A0A7J6M219_PERCH</name>
<proteinExistence type="predicted"/>
<evidence type="ECO:0000313" key="3">
    <source>
        <dbReference type="Proteomes" id="UP000591131"/>
    </source>
</evidence>
<evidence type="ECO:0008006" key="4">
    <source>
        <dbReference type="Google" id="ProtNLM"/>
    </source>
</evidence>